<proteinExistence type="predicted"/>
<evidence type="ECO:0000313" key="1">
    <source>
        <dbReference type="EMBL" id="KKT62796.1"/>
    </source>
</evidence>
<gene>
    <name evidence="1" type="ORF">UW55_C0009G0027</name>
</gene>
<dbReference type="EMBL" id="LCIT01000009">
    <property type="protein sequence ID" value="KKT62796.1"/>
    <property type="molecule type" value="Genomic_DNA"/>
</dbReference>
<dbReference type="AlphaFoldDB" id="A0A0G1ITX7"/>
<dbReference type="InterPro" id="IPR052194">
    <property type="entry name" value="MESH1"/>
</dbReference>
<accession>A0A0G1ITX7</accession>
<dbReference type="SUPFAM" id="SSF109604">
    <property type="entry name" value="HD-domain/PDEase-like"/>
    <property type="match status" value="1"/>
</dbReference>
<dbReference type="Proteomes" id="UP000033945">
    <property type="component" value="Unassembled WGS sequence"/>
</dbReference>
<protein>
    <submittedName>
        <fullName evidence="1">Uncharacterized protein</fullName>
    </submittedName>
</protein>
<organism evidence="1 2">
    <name type="scientific">Candidatus Giovannonibacteria bacterium GW2011_GWA2_44_26</name>
    <dbReference type="NCBI Taxonomy" id="1618648"/>
    <lineage>
        <taxon>Bacteria</taxon>
        <taxon>Candidatus Giovannoniibacteriota</taxon>
    </lineage>
</organism>
<dbReference type="Gene3D" id="1.10.3210.10">
    <property type="entry name" value="Hypothetical protein af1432"/>
    <property type="match status" value="1"/>
</dbReference>
<dbReference type="PANTHER" id="PTHR46246:SF1">
    <property type="entry name" value="GUANOSINE-3',5'-BIS(DIPHOSPHATE) 3'-PYROPHOSPHOHYDROLASE MESH1"/>
    <property type="match status" value="1"/>
</dbReference>
<comment type="caution">
    <text evidence="1">The sequence shown here is derived from an EMBL/GenBank/DDBJ whole genome shotgun (WGS) entry which is preliminary data.</text>
</comment>
<dbReference type="PANTHER" id="PTHR46246">
    <property type="entry name" value="GUANOSINE-3',5'-BIS(DIPHOSPHATE) 3'-PYROPHOSPHOHYDROLASE MESH1"/>
    <property type="match status" value="1"/>
</dbReference>
<reference evidence="1 2" key="1">
    <citation type="journal article" date="2015" name="Nature">
        <title>rRNA introns, odd ribosomes, and small enigmatic genomes across a large radiation of phyla.</title>
        <authorList>
            <person name="Brown C.T."/>
            <person name="Hug L.A."/>
            <person name="Thomas B.C."/>
            <person name="Sharon I."/>
            <person name="Castelle C.J."/>
            <person name="Singh A."/>
            <person name="Wilkins M.J."/>
            <person name="Williams K.H."/>
            <person name="Banfield J.F."/>
        </authorList>
    </citation>
    <scope>NUCLEOTIDE SEQUENCE [LARGE SCALE GENOMIC DNA]</scope>
</reference>
<sequence length="181" mass="21673">MNNMTKEITYTPDAQKQIERAIVFMIKKIEEHCYNEKPIIMHSLRVGSELMEFKQEKNIVIAGFLHDLLEDTDCKPKEIEKEFGKKVVRLVLACTSDENIKDYKERWRKLVSNIKQAGHDAIIIKLIDQIANLPYYIMISDKQKKQEVMWKHRFFIDECQNNLKELRIFKDYKKMVNENEF</sequence>
<dbReference type="Pfam" id="PF13328">
    <property type="entry name" value="HD_4"/>
    <property type="match status" value="1"/>
</dbReference>
<dbReference type="GO" id="GO:0008893">
    <property type="term" value="F:guanosine-3',5'-bis(diphosphate) 3'-diphosphatase activity"/>
    <property type="evidence" value="ECO:0007669"/>
    <property type="project" value="TreeGrafter"/>
</dbReference>
<name>A0A0G1ITX7_9BACT</name>
<evidence type="ECO:0000313" key="2">
    <source>
        <dbReference type="Proteomes" id="UP000033945"/>
    </source>
</evidence>